<evidence type="ECO:0000313" key="1">
    <source>
        <dbReference type="EMBL" id="ARU06612.1"/>
    </source>
</evidence>
<accession>A0A1Y0ETP4</accession>
<dbReference type="RefSeq" id="WP_087284057.1">
    <property type="nucleotide sequence ID" value="NZ_CP021455.1"/>
</dbReference>
<sequence length="113" mass="12652">MTLNNATMANYAFLKDMYRDPYFPNDLVKQGEAILVDVCLALERNPPADLAGLYALTHAATERFNDLQEAFEERGSEIETAAREAIAQDFDAIAKAYGFAEADVEELMAPRDW</sequence>
<dbReference type="Pfam" id="PF18977">
    <property type="entry name" value="DUF5713"/>
    <property type="match status" value="1"/>
</dbReference>
<dbReference type="InterPro" id="IPR043767">
    <property type="entry name" value="DUF5713"/>
</dbReference>
<proteinExistence type="predicted"/>
<name>A0A1Y0ETP4_9BURK</name>
<dbReference type="Proteomes" id="UP000196138">
    <property type="component" value="Chromosome"/>
</dbReference>
<evidence type="ECO:0000313" key="2">
    <source>
        <dbReference type="Proteomes" id="UP000196138"/>
    </source>
</evidence>
<organism evidence="1 2">
    <name type="scientific">Comamonas serinivorans</name>
    <dbReference type="NCBI Taxonomy" id="1082851"/>
    <lineage>
        <taxon>Bacteria</taxon>
        <taxon>Pseudomonadati</taxon>
        <taxon>Pseudomonadota</taxon>
        <taxon>Betaproteobacteria</taxon>
        <taxon>Burkholderiales</taxon>
        <taxon>Comamonadaceae</taxon>
        <taxon>Comamonas</taxon>
    </lineage>
</organism>
<reference evidence="1 2" key="1">
    <citation type="submission" date="2017-05" db="EMBL/GenBank/DDBJ databases">
        <authorList>
            <person name="Song R."/>
            <person name="Chenine A.L."/>
            <person name="Ruprecht R.M."/>
        </authorList>
    </citation>
    <scope>NUCLEOTIDE SEQUENCE [LARGE SCALE GENOMIC DNA]</scope>
    <source>
        <strain evidence="1 2">DSM 26136</strain>
    </source>
</reference>
<protein>
    <submittedName>
        <fullName evidence="1">Uncharacterized protein</fullName>
    </submittedName>
</protein>
<dbReference type="EMBL" id="CP021455">
    <property type="protein sequence ID" value="ARU06612.1"/>
    <property type="molecule type" value="Genomic_DNA"/>
</dbReference>
<dbReference type="KEGG" id="cser:CCO03_02960"/>
<dbReference type="OrthoDB" id="8795357at2"/>
<keyword evidence="2" id="KW-1185">Reference proteome</keyword>
<gene>
    <name evidence="1" type="ORF">CCO03_02960</name>
</gene>
<dbReference type="AlphaFoldDB" id="A0A1Y0ETP4"/>